<comment type="subcellular location">
    <subcellularLocation>
        <location evidence="1">Membrane</location>
        <topology evidence="1">Multi-pass membrane protein</topology>
    </subcellularLocation>
</comment>
<dbReference type="PANTHER" id="PTHR11785:SF512">
    <property type="entry name" value="SOBREMESA, ISOFORM B"/>
    <property type="match status" value="1"/>
</dbReference>
<evidence type="ECO:0000256" key="1">
    <source>
        <dbReference type="ARBA" id="ARBA00004141"/>
    </source>
</evidence>
<keyword evidence="7" id="KW-1185">Reference proteome</keyword>
<dbReference type="InterPro" id="IPR002293">
    <property type="entry name" value="AA/rel_permease1"/>
</dbReference>
<gene>
    <name evidence="6" type="ORF">P8V03_04565</name>
</gene>
<feature type="transmembrane region" description="Helical" evidence="5">
    <location>
        <begin position="337"/>
        <end position="358"/>
    </location>
</feature>
<dbReference type="RefSeq" id="WP_318796939.1">
    <property type="nucleotide sequence ID" value="NZ_JARUJP010000004.1"/>
</dbReference>
<feature type="transmembrane region" description="Helical" evidence="5">
    <location>
        <begin position="290"/>
        <end position="316"/>
    </location>
</feature>
<evidence type="ECO:0000256" key="4">
    <source>
        <dbReference type="ARBA" id="ARBA00023136"/>
    </source>
</evidence>
<evidence type="ECO:0000313" key="6">
    <source>
        <dbReference type="EMBL" id="MDW8800424.1"/>
    </source>
</evidence>
<dbReference type="Pfam" id="PF13520">
    <property type="entry name" value="AA_permease_2"/>
    <property type="match status" value="1"/>
</dbReference>
<comment type="caution">
    <text evidence="6">The sequence shown here is derived from an EMBL/GenBank/DDBJ whole genome shotgun (WGS) entry which is preliminary data.</text>
</comment>
<dbReference type="Gene3D" id="1.20.1740.10">
    <property type="entry name" value="Amino acid/polyamine transporter I"/>
    <property type="match status" value="1"/>
</dbReference>
<feature type="transmembrane region" description="Helical" evidence="5">
    <location>
        <begin position="238"/>
        <end position="256"/>
    </location>
</feature>
<organism evidence="6 7">
    <name type="scientific">Clostridium tanneri</name>
    <dbReference type="NCBI Taxonomy" id="3037988"/>
    <lineage>
        <taxon>Bacteria</taxon>
        <taxon>Bacillati</taxon>
        <taxon>Bacillota</taxon>
        <taxon>Clostridia</taxon>
        <taxon>Eubacteriales</taxon>
        <taxon>Clostridiaceae</taxon>
        <taxon>Clostridium</taxon>
    </lineage>
</organism>
<feature type="transmembrane region" description="Helical" evidence="5">
    <location>
        <begin position="396"/>
        <end position="419"/>
    </location>
</feature>
<dbReference type="Proteomes" id="UP001281656">
    <property type="component" value="Unassembled WGS sequence"/>
</dbReference>
<feature type="transmembrane region" description="Helical" evidence="5">
    <location>
        <begin position="364"/>
        <end position="384"/>
    </location>
</feature>
<protein>
    <submittedName>
        <fullName evidence="6">Amino acid permease</fullName>
    </submittedName>
</protein>
<dbReference type="PIRSF" id="PIRSF006060">
    <property type="entry name" value="AA_transporter"/>
    <property type="match status" value="1"/>
</dbReference>
<evidence type="ECO:0000313" key="7">
    <source>
        <dbReference type="Proteomes" id="UP001281656"/>
    </source>
</evidence>
<feature type="transmembrane region" description="Helical" evidence="5">
    <location>
        <begin position="199"/>
        <end position="218"/>
    </location>
</feature>
<keyword evidence="4 5" id="KW-0472">Membrane</keyword>
<dbReference type="PANTHER" id="PTHR11785">
    <property type="entry name" value="AMINO ACID TRANSPORTER"/>
    <property type="match status" value="1"/>
</dbReference>
<feature type="transmembrane region" description="Helical" evidence="5">
    <location>
        <begin position="425"/>
        <end position="442"/>
    </location>
</feature>
<name>A0ABU4JQL8_9CLOT</name>
<feature type="transmembrane region" description="Helical" evidence="5">
    <location>
        <begin position="169"/>
        <end position="187"/>
    </location>
</feature>
<feature type="transmembrane region" description="Helical" evidence="5">
    <location>
        <begin position="58"/>
        <end position="78"/>
    </location>
</feature>
<feature type="transmembrane region" description="Helical" evidence="5">
    <location>
        <begin position="99"/>
        <end position="125"/>
    </location>
</feature>
<reference evidence="6 7" key="1">
    <citation type="submission" date="2023-04" db="EMBL/GenBank/DDBJ databases">
        <title>Clostridium tannerae sp. nov., isolated from the fecal material of an alpaca.</title>
        <authorList>
            <person name="Miller S."/>
            <person name="Hendry M."/>
            <person name="King J."/>
            <person name="Sankaranarayanan K."/>
            <person name="Lawson P.A."/>
        </authorList>
    </citation>
    <scope>NUCLEOTIDE SEQUENCE [LARGE SCALE GENOMIC DNA]</scope>
    <source>
        <strain evidence="6 7">A1-XYC3</strain>
    </source>
</reference>
<keyword evidence="3 5" id="KW-1133">Transmembrane helix</keyword>
<evidence type="ECO:0000256" key="2">
    <source>
        <dbReference type="ARBA" id="ARBA00022692"/>
    </source>
</evidence>
<sequence length="457" mass="49143">MGNNNKISELTKIDTELKREMGLFSAVSIIAGIMIGSGIFFIGSFVLQRSNNAPGFAMLVWLAGGVVSLLAGLCYAELGAAMPRSGGAYVYLREAFGPLVGFLQGWTFFWIGASGSIAALAVGLGTYFSNLYPLSPMAIKLFAVAVIIILTVINCLGIKFGSLIQNVFMIGKLIPILIIIALGFALGGEHNPMTVSPGAGTGIAGTFAVALIASLWAYEGWTNLNTVAEEIKNPRKNLPLAMIIAITGVTAVYMLFNYALLKVLPVGVIASNANPGAAAAVKLIGSAGGILVTIGAFLSIFGSCNGCVLAFPRLYYAMAKDGIFFKWFEKIHPEYKTPVPALIASAVVSILLIFTGSFQQLTTMVVFSQWIFYILTICSVFVLRKKYPDMERPYKVWGYPILPILVILVSLFILVNTLITDPRSSLIGLIVPIVGVPVYYVFKNRMNNESNKKKIEA</sequence>
<evidence type="ECO:0000256" key="3">
    <source>
        <dbReference type="ARBA" id="ARBA00022989"/>
    </source>
</evidence>
<dbReference type="InterPro" id="IPR050598">
    <property type="entry name" value="AminoAcid_Transporter"/>
</dbReference>
<proteinExistence type="predicted"/>
<feature type="transmembrane region" description="Helical" evidence="5">
    <location>
        <begin position="137"/>
        <end position="157"/>
    </location>
</feature>
<evidence type="ECO:0000256" key="5">
    <source>
        <dbReference type="SAM" id="Phobius"/>
    </source>
</evidence>
<feature type="transmembrane region" description="Helical" evidence="5">
    <location>
        <begin position="21"/>
        <end position="46"/>
    </location>
</feature>
<accession>A0ABU4JQL8</accession>
<dbReference type="EMBL" id="JARUJP010000004">
    <property type="protein sequence ID" value="MDW8800424.1"/>
    <property type="molecule type" value="Genomic_DNA"/>
</dbReference>
<keyword evidence="2 5" id="KW-0812">Transmembrane</keyword>